<evidence type="ECO:0000313" key="2">
    <source>
        <dbReference type="Proteomes" id="UP000622552"/>
    </source>
</evidence>
<gene>
    <name evidence="1" type="ORF">IW245_006414</name>
</gene>
<keyword evidence="2" id="KW-1185">Reference proteome</keyword>
<evidence type="ECO:0000313" key="1">
    <source>
        <dbReference type="EMBL" id="MBG6140220.1"/>
    </source>
</evidence>
<dbReference type="RefSeq" id="WP_197006788.1">
    <property type="nucleotide sequence ID" value="NZ_BONS01000006.1"/>
</dbReference>
<dbReference type="EMBL" id="JADOUF010000001">
    <property type="protein sequence ID" value="MBG6140220.1"/>
    <property type="molecule type" value="Genomic_DNA"/>
</dbReference>
<name>A0A8J7KJB8_9ACTN</name>
<dbReference type="AlphaFoldDB" id="A0A8J7KJB8"/>
<sequence length="173" mass="18373">MPTLRTWTAGEVVTAAQLNANVRDTGNFLLAPPLASLKQNTAQPFASASWTAFTFDGLDFDRENGHSITTNNSRYTAKTAGWHLVIGTGYWPSNAAGGRQVGLRINGGNIFAKQVVPTVGAGGFNLALTTSAITYLAVGDYIELLGYHTVGANLNTLIDSEGRSTLQLVRLSN</sequence>
<dbReference type="Proteomes" id="UP000622552">
    <property type="component" value="Unassembled WGS sequence"/>
</dbReference>
<proteinExistence type="predicted"/>
<organism evidence="1 2">
    <name type="scientific">Longispora fulva</name>
    <dbReference type="NCBI Taxonomy" id="619741"/>
    <lineage>
        <taxon>Bacteria</taxon>
        <taxon>Bacillati</taxon>
        <taxon>Actinomycetota</taxon>
        <taxon>Actinomycetes</taxon>
        <taxon>Micromonosporales</taxon>
        <taxon>Micromonosporaceae</taxon>
        <taxon>Longispora</taxon>
    </lineage>
</organism>
<reference evidence="1" key="1">
    <citation type="submission" date="2020-11" db="EMBL/GenBank/DDBJ databases">
        <title>Sequencing the genomes of 1000 actinobacteria strains.</title>
        <authorList>
            <person name="Klenk H.-P."/>
        </authorList>
    </citation>
    <scope>NUCLEOTIDE SEQUENCE</scope>
    <source>
        <strain evidence="1">DSM 45356</strain>
    </source>
</reference>
<comment type="caution">
    <text evidence="1">The sequence shown here is derived from an EMBL/GenBank/DDBJ whole genome shotgun (WGS) entry which is preliminary data.</text>
</comment>
<accession>A0A8J7KJB8</accession>
<protein>
    <submittedName>
        <fullName evidence="1">Uncharacterized protein</fullName>
    </submittedName>
</protein>